<evidence type="ECO:0000256" key="1">
    <source>
        <dbReference type="ARBA" id="ARBA00022741"/>
    </source>
</evidence>
<dbReference type="EMBL" id="UINC01000702">
    <property type="protein sequence ID" value="SUZ59839.1"/>
    <property type="molecule type" value="Genomic_DNA"/>
</dbReference>
<dbReference type="InterPro" id="IPR050107">
    <property type="entry name" value="ABC_carbohydrate_import_ATPase"/>
</dbReference>
<dbReference type="GO" id="GO:0016887">
    <property type="term" value="F:ATP hydrolysis activity"/>
    <property type="evidence" value="ECO:0007669"/>
    <property type="project" value="InterPro"/>
</dbReference>
<dbReference type="InterPro" id="IPR003593">
    <property type="entry name" value="AAA+_ATPase"/>
</dbReference>
<dbReference type="CDD" id="cd03216">
    <property type="entry name" value="ABC_Carb_Monos_I"/>
    <property type="match status" value="1"/>
</dbReference>
<dbReference type="Pfam" id="PF00005">
    <property type="entry name" value="ABC_tran"/>
    <property type="match status" value="2"/>
</dbReference>
<evidence type="ECO:0000256" key="2">
    <source>
        <dbReference type="ARBA" id="ARBA00022840"/>
    </source>
</evidence>
<reference evidence="4" key="1">
    <citation type="submission" date="2018-05" db="EMBL/GenBank/DDBJ databases">
        <authorList>
            <person name="Lanie J.A."/>
            <person name="Ng W.-L."/>
            <person name="Kazmierczak K.M."/>
            <person name="Andrzejewski T.M."/>
            <person name="Davidsen T.M."/>
            <person name="Wayne K.J."/>
            <person name="Tettelin H."/>
            <person name="Glass J.I."/>
            <person name="Rusch D."/>
            <person name="Podicherti R."/>
            <person name="Tsui H.-C.T."/>
            <person name="Winkler M.E."/>
        </authorList>
    </citation>
    <scope>NUCLEOTIDE SEQUENCE</scope>
</reference>
<keyword evidence="2" id="KW-0067">ATP-binding</keyword>
<dbReference type="PROSITE" id="PS50893">
    <property type="entry name" value="ABC_TRANSPORTER_2"/>
    <property type="match status" value="2"/>
</dbReference>
<dbReference type="Gene3D" id="3.40.50.300">
    <property type="entry name" value="P-loop containing nucleotide triphosphate hydrolases"/>
    <property type="match status" value="2"/>
</dbReference>
<name>A0A381P097_9ZZZZ</name>
<dbReference type="PANTHER" id="PTHR43790:SF4">
    <property type="entry name" value="GUANOSINE IMPORT ATP-BINDING PROTEIN NUPO"/>
    <property type="match status" value="1"/>
</dbReference>
<protein>
    <recommendedName>
        <fullName evidence="3">ABC transporter domain-containing protein</fullName>
    </recommendedName>
</protein>
<gene>
    <name evidence="4" type="ORF">METZ01_LOCUS12693</name>
</gene>
<dbReference type="GO" id="GO:0005524">
    <property type="term" value="F:ATP binding"/>
    <property type="evidence" value="ECO:0007669"/>
    <property type="project" value="UniProtKB-KW"/>
</dbReference>
<evidence type="ECO:0000259" key="3">
    <source>
        <dbReference type="PROSITE" id="PS50893"/>
    </source>
</evidence>
<evidence type="ECO:0000313" key="4">
    <source>
        <dbReference type="EMBL" id="SUZ59839.1"/>
    </source>
</evidence>
<keyword evidence="1" id="KW-0547">Nucleotide-binding</keyword>
<sequence length="486" mass="53436">MSLKLLNIRKSFGTILANDDISVEIGQGEIHGLLGENGAGKSTLVNIISGSLTSDSGTISLDGKYLDMSSPSDAIEAGIGILHQEPLVFLPFSIVDNFLAGLPKSRDFDRKLLQDDVRKISQEYGFDLDPNALASNLTVGERQQLEIARLLWMGARVLILDEPTTAISETQRENLFTTIKLLAANGMSVIFVSHKLDEIQSICDRVTVLRKGSLIDTPTLPCPTSELVNLMFGEYTQDIPQNQSVIGENLLVLDGICVKDANSVIEEVHCKFSEGEIIGLAGLEGAGQRILLRGIAGLTKCYRGRIFFKEKEITNQSYKWYMENGFHYLPADREGEGLIQGLTITEHFALAGNQSQTIDWNKAAQLAEDKLREYSIRGTVTSKPEDLSGGNQQRLLLALMPDNLSVLSMEHPTRGLDIESAEWIWKELLERSKNGTTIIFSSSDIDELINFSDRILVCFSGTIIGNLLSKETTPYEIGSLIGGIHS</sequence>
<dbReference type="InterPro" id="IPR003439">
    <property type="entry name" value="ABC_transporter-like_ATP-bd"/>
</dbReference>
<proteinExistence type="predicted"/>
<accession>A0A381P097</accession>
<feature type="domain" description="ABC transporter" evidence="3">
    <location>
        <begin position="3"/>
        <end position="236"/>
    </location>
</feature>
<feature type="domain" description="ABC transporter" evidence="3">
    <location>
        <begin position="245"/>
        <end position="485"/>
    </location>
</feature>
<dbReference type="SMART" id="SM00382">
    <property type="entry name" value="AAA"/>
    <property type="match status" value="2"/>
</dbReference>
<dbReference type="PANTHER" id="PTHR43790">
    <property type="entry name" value="CARBOHYDRATE TRANSPORT ATP-BINDING PROTEIN MG119-RELATED"/>
    <property type="match status" value="1"/>
</dbReference>
<dbReference type="InterPro" id="IPR027417">
    <property type="entry name" value="P-loop_NTPase"/>
</dbReference>
<dbReference type="AlphaFoldDB" id="A0A381P097"/>
<organism evidence="4">
    <name type="scientific">marine metagenome</name>
    <dbReference type="NCBI Taxonomy" id="408172"/>
    <lineage>
        <taxon>unclassified sequences</taxon>
        <taxon>metagenomes</taxon>
        <taxon>ecological metagenomes</taxon>
    </lineage>
</organism>
<dbReference type="SUPFAM" id="SSF52540">
    <property type="entry name" value="P-loop containing nucleoside triphosphate hydrolases"/>
    <property type="match status" value="2"/>
</dbReference>